<accession>A0A1X7TBR0</accession>
<dbReference type="InterPro" id="IPR043502">
    <property type="entry name" value="DNA/RNA_pol_sf"/>
</dbReference>
<dbReference type="InterPro" id="IPR008042">
    <property type="entry name" value="Retrotrans_Pao"/>
</dbReference>
<dbReference type="OrthoDB" id="5986850at2759"/>
<sequence length="283" mass="32032">MKLLKHDPKLLVEYDRVIQDQVNYGIVEVVENPKEADADKIHYLPHHAVIRQDKETTKVRVVYDASAKDKGPSLNECLHVGPKFGQGIFELLLTFRMYAHTFTADVEKAILMIAIEKSDRDAFRFLWEGGFNLRKFVSSQIEADNTPNSSGELSKVLVLIWNLSTDEIVMDLKPIVDEANIFNPTKHHIVSIVSRVYDPVGLLSPGTVKLELFLQELHCLKIGWDEQISDSMQKKWTDIVNSMKDKENGISNIKDSCISIKRAQYSMTGVASSIAFGAINEER</sequence>
<dbReference type="AlphaFoldDB" id="A0A1X7TBR0"/>
<reference evidence="1" key="1">
    <citation type="submission" date="2017-05" db="UniProtKB">
        <authorList>
            <consortium name="EnsemblMetazoa"/>
        </authorList>
    </citation>
    <scope>IDENTIFICATION</scope>
</reference>
<dbReference type="Pfam" id="PF05380">
    <property type="entry name" value="Peptidase_A17"/>
    <property type="match status" value="1"/>
</dbReference>
<dbReference type="SUPFAM" id="SSF56672">
    <property type="entry name" value="DNA/RNA polymerases"/>
    <property type="match status" value="1"/>
</dbReference>
<dbReference type="PANTHER" id="PTHR47331">
    <property type="entry name" value="PHD-TYPE DOMAIN-CONTAINING PROTEIN"/>
    <property type="match status" value="1"/>
</dbReference>
<proteinExistence type="predicted"/>
<evidence type="ECO:0000313" key="1">
    <source>
        <dbReference type="EnsemblMetazoa" id="Aqu2.1.11993_001"/>
    </source>
</evidence>
<dbReference type="InParanoid" id="A0A1X7TBR0"/>
<protein>
    <submittedName>
        <fullName evidence="1">Uncharacterized protein</fullName>
    </submittedName>
</protein>
<name>A0A1X7TBR0_AMPQE</name>
<dbReference type="EnsemblMetazoa" id="Aqu2.1.11993_001">
    <property type="protein sequence ID" value="Aqu2.1.11993_001"/>
    <property type="gene ID" value="Aqu2.1.11993"/>
</dbReference>
<organism evidence="1">
    <name type="scientific">Amphimedon queenslandica</name>
    <name type="common">Sponge</name>
    <dbReference type="NCBI Taxonomy" id="400682"/>
    <lineage>
        <taxon>Eukaryota</taxon>
        <taxon>Metazoa</taxon>
        <taxon>Porifera</taxon>
        <taxon>Demospongiae</taxon>
        <taxon>Heteroscleromorpha</taxon>
        <taxon>Haplosclerida</taxon>
        <taxon>Niphatidae</taxon>
        <taxon>Amphimedon</taxon>
    </lineage>
</organism>
<dbReference type="PANTHER" id="PTHR47331:SF1">
    <property type="entry name" value="GAG-LIKE PROTEIN"/>
    <property type="match status" value="1"/>
</dbReference>